<keyword evidence="2" id="KW-1185">Reference proteome</keyword>
<dbReference type="Proteomes" id="UP000827986">
    <property type="component" value="Unassembled WGS sequence"/>
</dbReference>
<reference evidence="1" key="1">
    <citation type="submission" date="2021-09" db="EMBL/GenBank/DDBJ databases">
        <title>The genome of Mauremys mutica provides insights into the evolution of semi-aquatic lifestyle.</title>
        <authorList>
            <person name="Gong S."/>
            <person name="Gao Y."/>
        </authorList>
    </citation>
    <scope>NUCLEOTIDE SEQUENCE</scope>
    <source>
        <strain evidence="1">MM-2020</strain>
        <tissue evidence="1">Muscle</tissue>
    </source>
</reference>
<dbReference type="AlphaFoldDB" id="A0A9D3WXR4"/>
<organism evidence="1 2">
    <name type="scientific">Mauremys mutica</name>
    <name type="common">yellowpond turtle</name>
    <dbReference type="NCBI Taxonomy" id="74926"/>
    <lineage>
        <taxon>Eukaryota</taxon>
        <taxon>Metazoa</taxon>
        <taxon>Chordata</taxon>
        <taxon>Craniata</taxon>
        <taxon>Vertebrata</taxon>
        <taxon>Euteleostomi</taxon>
        <taxon>Archelosauria</taxon>
        <taxon>Testudinata</taxon>
        <taxon>Testudines</taxon>
        <taxon>Cryptodira</taxon>
        <taxon>Durocryptodira</taxon>
        <taxon>Testudinoidea</taxon>
        <taxon>Geoemydidae</taxon>
        <taxon>Geoemydinae</taxon>
        <taxon>Mauremys</taxon>
    </lineage>
</organism>
<proteinExistence type="predicted"/>
<dbReference type="EMBL" id="JAHDVG010000485">
    <property type="protein sequence ID" value="KAH1168880.1"/>
    <property type="molecule type" value="Genomic_DNA"/>
</dbReference>
<evidence type="ECO:0000313" key="1">
    <source>
        <dbReference type="EMBL" id="KAH1168880.1"/>
    </source>
</evidence>
<accession>A0A9D3WXR4</accession>
<evidence type="ECO:0000313" key="2">
    <source>
        <dbReference type="Proteomes" id="UP000827986"/>
    </source>
</evidence>
<comment type="caution">
    <text evidence="1">The sequence shown here is derived from an EMBL/GenBank/DDBJ whole genome shotgun (WGS) entry which is preliminary data.</text>
</comment>
<sequence>MDYNFSHMAFKIFANSGSLVVLSSLFSKSCWMKHAINTQTSGYMILFSVRFILRSSCFFGSFCVFNSFRDRWENISYKAKIQKYLSNEKDILEVFQLPLQFLIMFKENIL</sequence>
<protein>
    <submittedName>
        <fullName evidence="1">Uncharacterized protein</fullName>
    </submittedName>
</protein>
<name>A0A9D3WXR4_9SAUR</name>
<gene>
    <name evidence="1" type="ORF">KIL84_013470</name>
</gene>